<sequence>MYRFSQGLRLRNVDLIDDGLAASSRTLAKMAKKITEVCCQGLSRLKRRGAMRVGGRHHFVVLDESQFSHKRKYNRGRFGNTWRRIKKWVFGIMEVSRRRRKPILRLVRGRSRRHLLPIIRKYVRPGTAVLSDEWRAYHGVLAQHGYRHFTVCHKRNFINPTTGAHTQHLERAWQTYKCQVWRRRGNRSTKSLKRHLCLIEWHYWLGNRHRGGVLGRLIHDIKRAYK</sequence>
<dbReference type="PANTHER" id="PTHR47163">
    <property type="entry name" value="DDE_TNP_IS1595 DOMAIN-CONTAINING PROTEIN"/>
    <property type="match status" value="1"/>
</dbReference>
<comment type="caution">
    <text evidence="2">The sequence shown here is derived from an EMBL/GenBank/DDBJ whole genome shotgun (WGS) entry which is preliminary data.</text>
</comment>
<dbReference type="Proteomes" id="UP000829720">
    <property type="component" value="Unassembled WGS sequence"/>
</dbReference>
<dbReference type="Pfam" id="PF12762">
    <property type="entry name" value="DDE_Tnp_IS1595"/>
    <property type="match status" value="1"/>
</dbReference>
<dbReference type="InterPro" id="IPR053164">
    <property type="entry name" value="IS1016-like_transposase"/>
</dbReference>
<dbReference type="PANTHER" id="PTHR47163:SF2">
    <property type="entry name" value="SI:DKEY-17M8.2"/>
    <property type="match status" value="1"/>
</dbReference>
<gene>
    <name evidence="2" type="ORF">AGOR_G00236520</name>
</gene>
<organism evidence="2 3">
    <name type="scientific">Albula goreensis</name>
    <dbReference type="NCBI Taxonomy" id="1534307"/>
    <lineage>
        <taxon>Eukaryota</taxon>
        <taxon>Metazoa</taxon>
        <taxon>Chordata</taxon>
        <taxon>Craniata</taxon>
        <taxon>Vertebrata</taxon>
        <taxon>Euteleostomi</taxon>
        <taxon>Actinopterygii</taxon>
        <taxon>Neopterygii</taxon>
        <taxon>Teleostei</taxon>
        <taxon>Albuliformes</taxon>
        <taxon>Albulidae</taxon>
        <taxon>Albula</taxon>
    </lineage>
</organism>
<protein>
    <recommendedName>
        <fullName evidence="1">ISXO2-like transposase domain-containing protein</fullName>
    </recommendedName>
</protein>
<name>A0A8T3CFN2_9TELE</name>
<dbReference type="AlphaFoldDB" id="A0A8T3CFN2"/>
<dbReference type="InterPro" id="IPR024445">
    <property type="entry name" value="Tnp_ISXO2-like"/>
</dbReference>
<reference evidence="2" key="1">
    <citation type="submission" date="2021-01" db="EMBL/GenBank/DDBJ databases">
        <authorList>
            <person name="Zahm M."/>
            <person name="Roques C."/>
            <person name="Cabau C."/>
            <person name="Klopp C."/>
            <person name="Donnadieu C."/>
            <person name="Jouanno E."/>
            <person name="Lampietro C."/>
            <person name="Louis A."/>
            <person name="Herpin A."/>
            <person name="Echchiki A."/>
            <person name="Berthelot C."/>
            <person name="Parey E."/>
            <person name="Roest-Crollius H."/>
            <person name="Braasch I."/>
            <person name="Postlethwait J."/>
            <person name="Bobe J."/>
            <person name="Montfort J."/>
            <person name="Bouchez O."/>
            <person name="Begum T."/>
            <person name="Mejri S."/>
            <person name="Adams A."/>
            <person name="Chen W.-J."/>
            <person name="Guiguen Y."/>
        </authorList>
    </citation>
    <scope>NUCLEOTIDE SEQUENCE</scope>
    <source>
        <tissue evidence="2">Blood</tissue>
    </source>
</reference>
<evidence type="ECO:0000259" key="1">
    <source>
        <dbReference type="SMART" id="SM01126"/>
    </source>
</evidence>
<feature type="domain" description="ISXO2-like transposase" evidence="1">
    <location>
        <begin position="52"/>
        <end position="204"/>
    </location>
</feature>
<dbReference type="EMBL" id="JAERUA010000023">
    <property type="protein sequence ID" value="KAI1883873.1"/>
    <property type="molecule type" value="Genomic_DNA"/>
</dbReference>
<proteinExistence type="predicted"/>
<accession>A0A8T3CFN2</accession>
<dbReference type="SMART" id="SM01126">
    <property type="entry name" value="DDE_Tnp_IS1595"/>
    <property type="match status" value="1"/>
</dbReference>
<evidence type="ECO:0000313" key="3">
    <source>
        <dbReference type="Proteomes" id="UP000829720"/>
    </source>
</evidence>
<dbReference type="OrthoDB" id="8597234at2759"/>
<keyword evidence="3" id="KW-1185">Reference proteome</keyword>
<evidence type="ECO:0000313" key="2">
    <source>
        <dbReference type="EMBL" id="KAI1883873.1"/>
    </source>
</evidence>